<dbReference type="EMBL" id="CAJPVJ010017849">
    <property type="protein sequence ID" value="CAG2176766.1"/>
    <property type="molecule type" value="Genomic_DNA"/>
</dbReference>
<gene>
    <name evidence="2" type="ORF">ONB1V03_LOCUS16199</name>
</gene>
<evidence type="ECO:0000313" key="2">
    <source>
        <dbReference type="EMBL" id="CAD7659604.1"/>
    </source>
</evidence>
<dbReference type="AlphaFoldDB" id="A0A7R9MGE7"/>
<feature type="compositionally biased region" description="Polar residues" evidence="1">
    <location>
        <begin position="17"/>
        <end position="29"/>
    </location>
</feature>
<sequence length="145" mass="16457">MGRTSRVAPESSDESKSGVTSNGKSSSNSQLAFENLDLSSAITGKVIETNLSTTNLRLTENDKPVKPKRKPRKRLARSVSEVVEEKEKRERNVISRFAYKYRRNGVFGICVAVVDEIHIFKYRCGKCSRFCYNKVTCQKQKDEDN</sequence>
<organism evidence="2">
    <name type="scientific">Oppiella nova</name>
    <dbReference type="NCBI Taxonomy" id="334625"/>
    <lineage>
        <taxon>Eukaryota</taxon>
        <taxon>Metazoa</taxon>
        <taxon>Ecdysozoa</taxon>
        <taxon>Arthropoda</taxon>
        <taxon>Chelicerata</taxon>
        <taxon>Arachnida</taxon>
        <taxon>Acari</taxon>
        <taxon>Acariformes</taxon>
        <taxon>Sarcoptiformes</taxon>
        <taxon>Oribatida</taxon>
        <taxon>Brachypylina</taxon>
        <taxon>Oppioidea</taxon>
        <taxon>Oppiidae</taxon>
        <taxon>Oppiella</taxon>
    </lineage>
</organism>
<keyword evidence="3" id="KW-1185">Reference proteome</keyword>
<dbReference type="Proteomes" id="UP000728032">
    <property type="component" value="Unassembled WGS sequence"/>
</dbReference>
<name>A0A7R9MGE7_9ACAR</name>
<proteinExistence type="predicted"/>
<evidence type="ECO:0000313" key="3">
    <source>
        <dbReference type="Proteomes" id="UP000728032"/>
    </source>
</evidence>
<dbReference type="EMBL" id="OC932674">
    <property type="protein sequence ID" value="CAD7659604.1"/>
    <property type="molecule type" value="Genomic_DNA"/>
</dbReference>
<feature type="region of interest" description="Disordered" evidence="1">
    <location>
        <begin position="1"/>
        <end position="29"/>
    </location>
</feature>
<evidence type="ECO:0000256" key="1">
    <source>
        <dbReference type="SAM" id="MobiDB-lite"/>
    </source>
</evidence>
<reference evidence="2" key="1">
    <citation type="submission" date="2020-11" db="EMBL/GenBank/DDBJ databases">
        <authorList>
            <person name="Tran Van P."/>
        </authorList>
    </citation>
    <scope>NUCLEOTIDE SEQUENCE</scope>
</reference>
<accession>A0A7R9MGE7</accession>
<protein>
    <submittedName>
        <fullName evidence="2">Uncharacterized protein</fullName>
    </submittedName>
</protein>